<evidence type="ECO:0000313" key="15">
    <source>
        <dbReference type="EMBL" id="TCJ16671.1"/>
    </source>
</evidence>
<sequence>MGFFSELNGRVVGGPSILAADFAHLADEVRRAQAGGAEVVHFDAMDNHFVPNLTVGPVVARSLVAAIDIPVDAHLMVENPDNLIPMFVEAGVASISVQPEAVTHLHRTLKMIKGGGVEAGVALNPTTPPEAIEWAVPYLDYVLVMSVDPGFGGQKFIEEMVEKVRRVRELYGLPVQVDGGITAETAPLMVEAGAQVLIAGSAVYKTGDPAGEMRRILEAGRAAHRG</sequence>
<evidence type="ECO:0000256" key="10">
    <source>
        <dbReference type="HAMAP-Rule" id="MF_02227"/>
    </source>
</evidence>
<dbReference type="AlphaFoldDB" id="A0A4R1BHI0"/>
<dbReference type="SUPFAM" id="SSF51366">
    <property type="entry name" value="Ribulose-phoshate binding barrel"/>
    <property type="match status" value="1"/>
</dbReference>
<dbReference type="InterPro" id="IPR026019">
    <property type="entry name" value="Ribul_P_3_epim"/>
</dbReference>
<dbReference type="GO" id="GO:0005737">
    <property type="term" value="C:cytoplasm"/>
    <property type="evidence" value="ECO:0007669"/>
    <property type="project" value="UniProtKB-ARBA"/>
</dbReference>
<evidence type="ECO:0000256" key="3">
    <source>
        <dbReference type="ARBA" id="ARBA00001941"/>
    </source>
</evidence>
<comment type="pathway">
    <text evidence="10">Carbohydrate degradation.</text>
</comment>
<comment type="similarity">
    <text evidence="6 10 11">Belongs to the ribulose-phosphate 3-epimerase family.</text>
</comment>
<dbReference type="RefSeq" id="WP_132690741.1">
    <property type="nucleotide sequence ID" value="NZ_SKBU01000015.1"/>
</dbReference>
<evidence type="ECO:0000256" key="9">
    <source>
        <dbReference type="ARBA" id="ARBA00023235"/>
    </source>
</evidence>
<feature type="binding site" evidence="10 14">
    <location>
        <begin position="150"/>
        <end position="153"/>
    </location>
    <ligand>
        <name>substrate</name>
    </ligand>
</feature>
<name>A0A4R1BHI0_9ACTN</name>
<dbReference type="Gene3D" id="3.20.20.70">
    <property type="entry name" value="Aldolase class I"/>
    <property type="match status" value="1"/>
</dbReference>
<protein>
    <recommendedName>
        <fullName evidence="7 10">Ribulose-phosphate 3-epimerase</fullName>
        <ecNumber evidence="7 10">5.1.3.1</ecNumber>
    </recommendedName>
</protein>
<evidence type="ECO:0000256" key="7">
    <source>
        <dbReference type="ARBA" id="ARBA00013188"/>
    </source>
</evidence>
<dbReference type="NCBIfam" id="NF004076">
    <property type="entry name" value="PRK05581.1-4"/>
    <property type="match status" value="1"/>
</dbReference>
<dbReference type="InterPro" id="IPR000056">
    <property type="entry name" value="Ribul_P_3_epim-like"/>
</dbReference>
<dbReference type="CDD" id="cd00429">
    <property type="entry name" value="RPE"/>
    <property type="match status" value="1"/>
</dbReference>
<proteinExistence type="inferred from homology"/>
<comment type="function">
    <text evidence="10">Catalyzes the reversible epimerization of D-ribulose 5-phosphate to D-xylulose 5-phosphate.</text>
</comment>
<comment type="cofactor">
    <cofactor evidence="4">
        <name>Zn(2+)</name>
        <dbReference type="ChEBI" id="CHEBI:29105"/>
    </cofactor>
</comment>
<reference evidence="15 16" key="1">
    <citation type="submission" date="2019-03" db="EMBL/GenBank/DDBJ databases">
        <title>Whole genome sequence of a novel Rubrobacter taiwanensis strain, isolated from Yellowstone National Park.</title>
        <authorList>
            <person name="Freed S."/>
            <person name="Ramaley R.F."/>
            <person name="Kyndt J.A."/>
        </authorList>
    </citation>
    <scope>NUCLEOTIDE SEQUENCE [LARGE SCALE GENOMIC DNA]</scope>
    <source>
        <strain evidence="15 16">Yellowstone</strain>
    </source>
</reference>
<evidence type="ECO:0000256" key="13">
    <source>
        <dbReference type="PIRSR" id="PIRSR001461-2"/>
    </source>
</evidence>
<keyword evidence="13" id="KW-0862">Zinc</keyword>
<evidence type="ECO:0000256" key="4">
    <source>
        <dbReference type="ARBA" id="ARBA00001947"/>
    </source>
</evidence>
<dbReference type="PIRSF" id="PIRSF001461">
    <property type="entry name" value="RPE"/>
    <property type="match status" value="1"/>
</dbReference>
<organism evidence="15 16">
    <name type="scientific">Rubrobacter taiwanensis</name>
    <dbReference type="NCBI Taxonomy" id="185139"/>
    <lineage>
        <taxon>Bacteria</taxon>
        <taxon>Bacillati</taxon>
        <taxon>Actinomycetota</taxon>
        <taxon>Rubrobacteria</taxon>
        <taxon>Rubrobacterales</taxon>
        <taxon>Rubrobacteraceae</taxon>
        <taxon>Rubrobacter</taxon>
    </lineage>
</organism>
<dbReference type="FunFam" id="3.20.20.70:FF:000004">
    <property type="entry name" value="Ribulose-phosphate 3-epimerase"/>
    <property type="match status" value="1"/>
</dbReference>
<accession>A0A4R1BHI0</accession>
<dbReference type="OrthoDB" id="1645589at2"/>
<feature type="binding site" evidence="10 13">
    <location>
        <position position="74"/>
    </location>
    <ligand>
        <name>a divalent metal cation</name>
        <dbReference type="ChEBI" id="CHEBI:60240"/>
    </ligand>
</feature>
<comment type="cofactor">
    <cofactor evidence="5">
        <name>Fe(2+)</name>
        <dbReference type="ChEBI" id="CHEBI:29033"/>
    </cofactor>
</comment>
<feature type="binding site" evidence="10">
    <location>
        <begin position="178"/>
        <end position="180"/>
    </location>
    <ligand>
        <name>substrate</name>
    </ligand>
</feature>
<dbReference type="PROSITE" id="PS01086">
    <property type="entry name" value="RIBUL_P_3_EPIMER_2"/>
    <property type="match status" value="1"/>
</dbReference>
<dbReference type="Proteomes" id="UP000295244">
    <property type="component" value="Unassembled WGS sequence"/>
</dbReference>
<comment type="cofactor">
    <cofactor evidence="10 13">
        <name>a divalent metal cation</name>
        <dbReference type="ChEBI" id="CHEBI:60240"/>
    </cofactor>
    <text evidence="10 13">Binds 1 divalent metal cation per subunit.</text>
</comment>
<dbReference type="GO" id="GO:0046872">
    <property type="term" value="F:metal ion binding"/>
    <property type="evidence" value="ECO:0007669"/>
    <property type="project" value="UniProtKB-UniRule"/>
</dbReference>
<dbReference type="InterPro" id="IPR011060">
    <property type="entry name" value="RibuloseP-bd_barrel"/>
</dbReference>
<keyword evidence="8 10" id="KW-0479">Metal-binding</keyword>
<evidence type="ECO:0000256" key="12">
    <source>
        <dbReference type="PIRSR" id="PIRSR001461-1"/>
    </source>
</evidence>
<feature type="binding site" evidence="14">
    <location>
        <position position="180"/>
    </location>
    <ligand>
        <name>substrate</name>
    </ligand>
</feature>
<feature type="binding site" evidence="10 13">
    <location>
        <position position="178"/>
    </location>
    <ligand>
        <name>a divalent metal cation</name>
        <dbReference type="ChEBI" id="CHEBI:60240"/>
    </ligand>
</feature>
<keyword evidence="16" id="KW-1185">Reference proteome</keyword>
<gene>
    <name evidence="10 15" type="primary">rpe</name>
    <name evidence="15" type="ORF">E0L93_08010</name>
</gene>
<comment type="cofactor">
    <cofactor evidence="2">
        <name>Mn(2+)</name>
        <dbReference type="ChEBI" id="CHEBI:29035"/>
    </cofactor>
</comment>
<dbReference type="NCBIfam" id="TIGR01163">
    <property type="entry name" value="rpe"/>
    <property type="match status" value="1"/>
</dbReference>
<evidence type="ECO:0000256" key="2">
    <source>
        <dbReference type="ARBA" id="ARBA00001936"/>
    </source>
</evidence>
<feature type="binding site" evidence="10 14">
    <location>
        <position position="74"/>
    </location>
    <ligand>
        <name>substrate</name>
    </ligand>
</feature>
<evidence type="ECO:0000313" key="16">
    <source>
        <dbReference type="Proteomes" id="UP000295244"/>
    </source>
</evidence>
<dbReference type="GO" id="GO:0006098">
    <property type="term" value="P:pentose-phosphate shunt"/>
    <property type="evidence" value="ECO:0007669"/>
    <property type="project" value="UniProtKB-UniRule"/>
</dbReference>
<feature type="binding site" evidence="10 13">
    <location>
        <position position="41"/>
    </location>
    <ligand>
        <name>a divalent metal cation</name>
        <dbReference type="ChEBI" id="CHEBI:60240"/>
    </ligand>
</feature>
<evidence type="ECO:0000256" key="11">
    <source>
        <dbReference type="PIRNR" id="PIRNR001461"/>
    </source>
</evidence>
<dbReference type="PANTHER" id="PTHR11749">
    <property type="entry name" value="RIBULOSE-5-PHOSPHATE-3-EPIMERASE"/>
    <property type="match status" value="1"/>
</dbReference>
<dbReference type="Pfam" id="PF00834">
    <property type="entry name" value="Ribul_P_3_epim"/>
    <property type="match status" value="1"/>
</dbReference>
<keyword evidence="10 11" id="KW-0119">Carbohydrate metabolism</keyword>
<feature type="binding site" evidence="10 14">
    <location>
        <position position="16"/>
    </location>
    <ligand>
        <name>substrate</name>
    </ligand>
</feature>
<dbReference type="HAMAP" id="MF_02227">
    <property type="entry name" value="RPE"/>
    <property type="match status" value="1"/>
</dbReference>
<dbReference type="EC" id="5.1.3.1" evidence="7 10"/>
<feature type="active site" description="Proton donor" evidence="10 12">
    <location>
        <position position="178"/>
    </location>
</feature>
<feature type="binding site" evidence="10 13">
    <location>
        <position position="43"/>
    </location>
    <ligand>
        <name>a divalent metal cation</name>
        <dbReference type="ChEBI" id="CHEBI:60240"/>
    </ligand>
</feature>
<dbReference type="GO" id="GO:0019323">
    <property type="term" value="P:pentose catabolic process"/>
    <property type="evidence" value="ECO:0007669"/>
    <property type="project" value="UniProtKB-UniRule"/>
</dbReference>
<dbReference type="InterPro" id="IPR013785">
    <property type="entry name" value="Aldolase_TIM"/>
</dbReference>
<evidence type="ECO:0000256" key="5">
    <source>
        <dbReference type="ARBA" id="ARBA00001954"/>
    </source>
</evidence>
<feature type="active site" description="Proton acceptor" evidence="10 12">
    <location>
        <position position="43"/>
    </location>
</feature>
<comment type="caution">
    <text evidence="15">The sequence shown here is derived from an EMBL/GenBank/DDBJ whole genome shotgun (WGS) entry which is preliminary data.</text>
</comment>
<evidence type="ECO:0000256" key="6">
    <source>
        <dbReference type="ARBA" id="ARBA00009541"/>
    </source>
</evidence>
<keyword evidence="13" id="KW-0170">Cobalt</keyword>
<dbReference type="GO" id="GO:0004750">
    <property type="term" value="F:D-ribulose-phosphate 3-epimerase activity"/>
    <property type="evidence" value="ECO:0007669"/>
    <property type="project" value="UniProtKB-UniRule"/>
</dbReference>
<evidence type="ECO:0000256" key="8">
    <source>
        <dbReference type="ARBA" id="ARBA00022723"/>
    </source>
</evidence>
<evidence type="ECO:0000256" key="14">
    <source>
        <dbReference type="PIRSR" id="PIRSR001461-3"/>
    </source>
</evidence>
<keyword evidence="9 10" id="KW-0413">Isomerase</keyword>
<keyword evidence="13" id="KW-0464">Manganese</keyword>
<evidence type="ECO:0000256" key="1">
    <source>
        <dbReference type="ARBA" id="ARBA00001782"/>
    </source>
</evidence>
<feature type="binding site" evidence="10 14">
    <location>
        <begin position="200"/>
        <end position="201"/>
    </location>
    <ligand>
        <name>substrate</name>
    </ligand>
</feature>
<dbReference type="EMBL" id="SKBU01000015">
    <property type="protein sequence ID" value="TCJ16671.1"/>
    <property type="molecule type" value="Genomic_DNA"/>
</dbReference>
<comment type="catalytic activity">
    <reaction evidence="1 10 11">
        <text>D-ribulose 5-phosphate = D-xylulose 5-phosphate</text>
        <dbReference type="Rhea" id="RHEA:13677"/>
        <dbReference type="ChEBI" id="CHEBI:57737"/>
        <dbReference type="ChEBI" id="CHEBI:58121"/>
        <dbReference type="EC" id="5.1.3.1"/>
    </reaction>
</comment>
<comment type="cofactor">
    <cofactor evidence="3">
        <name>Co(2+)</name>
        <dbReference type="ChEBI" id="CHEBI:48828"/>
    </cofactor>
</comment>